<dbReference type="AlphaFoldDB" id="V5F1L6"/>
<dbReference type="OMA" id="HNCISYS"/>
<dbReference type="Proteomes" id="UP000019377">
    <property type="component" value="Unassembled WGS sequence"/>
</dbReference>
<accession>V5F1L6</accession>
<dbReference type="eggNOG" id="ENOG502STMR">
    <property type="taxonomic scope" value="Eukaryota"/>
</dbReference>
<proteinExistence type="inferred from homology"/>
<dbReference type="SUPFAM" id="SSF54909">
    <property type="entry name" value="Dimeric alpha+beta barrel"/>
    <property type="match status" value="1"/>
</dbReference>
<evidence type="ECO:0000313" key="4">
    <source>
        <dbReference type="Proteomes" id="UP000019377"/>
    </source>
</evidence>
<feature type="domain" description="EthD" evidence="2">
    <location>
        <begin position="26"/>
        <end position="129"/>
    </location>
</feature>
<dbReference type="GeneID" id="27417027"/>
<protein>
    <recommendedName>
        <fullName evidence="2">EthD domain-containing protein</fullName>
    </recommendedName>
</protein>
<name>V5F1L6_KALBG</name>
<evidence type="ECO:0000313" key="3">
    <source>
        <dbReference type="EMBL" id="EST09189.1"/>
    </source>
</evidence>
<dbReference type="EMBL" id="KI545854">
    <property type="protein sequence ID" value="EST09189.1"/>
    <property type="molecule type" value="Genomic_DNA"/>
</dbReference>
<dbReference type="InterPro" id="IPR011008">
    <property type="entry name" value="Dimeric_a/b-barrel"/>
</dbReference>
<comment type="similarity">
    <text evidence="1">Belongs to the tpcK family.</text>
</comment>
<dbReference type="InterPro" id="IPR009799">
    <property type="entry name" value="EthD_dom"/>
</dbReference>
<evidence type="ECO:0000256" key="1">
    <source>
        <dbReference type="ARBA" id="ARBA00005986"/>
    </source>
</evidence>
<dbReference type="OrthoDB" id="3183782at2759"/>
<sequence>MSASASSASPGQWAKVVKVTVNLTKKEGVSDQEFSRYYAQTHGALAAPVLLRHNCISYSQFHCMSDKAKDPIMSIFGPDVLDPQNAVQIAQVDGCSTFLFASLDDARSFFHDPETATVLAADSTNFTNPATVHFSIGDEYVVIKDGKILDA</sequence>
<evidence type="ECO:0000259" key="2">
    <source>
        <dbReference type="Pfam" id="PF07110"/>
    </source>
</evidence>
<gene>
    <name evidence="3" type="ORF">PSEUBRA_SCAF12g01767</name>
</gene>
<reference evidence="4" key="1">
    <citation type="journal article" date="2013" name="Genome Announc.">
        <title>Draft genome sequence of Pseudozyma brasiliensis sp. nov. strain GHG001, a high producer of endo-1,4-xylanase isolated from an insect pest of sugarcane.</title>
        <authorList>
            <person name="Oliveira J.V.D.C."/>
            <person name="dos Santos R.A.C."/>
            <person name="Borges T.A."/>
            <person name="Riano-Pachon D.M."/>
            <person name="Goldman G.H."/>
        </authorList>
    </citation>
    <scope>NUCLEOTIDE SEQUENCE [LARGE SCALE GENOMIC DNA]</scope>
    <source>
        <strain evidence="4">GHG001</strain>
    </source>
</reference>
<dbReference type="GO" id="GO:0016491">
    <property type="term" value="F:oxidoreductase activity"/>
    <property type="evidence" value="ECO:0007669"/>
    <property type="project" value="InterPro"/>
</dbReference>
<dbReference type="HOGENOM" id="CLU_115019_0_2_1"/>
<dbReference type="STRING" id="1365824.V5F1L6"/>
<dbReference type="RefSeq" id="XP_016294178.1">
    <property type="nucleotide sequence ID" value="XM_016434423.1"/>
</dbReference>
<dbReference type="Gene3D" id="3.30.70.100">
    <property type="match status" value="1"/>
</dbReference>
<dbReference type="Pfam" id="PF07110">
    <property type="entry name" value="EthD"/>
    <property type="match status" value="1"/>
</dbReference>
<keyword evidence="4" id="KW-1185">Reference proteome</keyword>
<organism evidence="3 4">
    <name type="scientific">Kalmanozyma brasiliensis (strain GHG001)</name>
    <name type="common">Yeast</name>
    <name type="synonym">Pseudozyma brasiliensis</name>
    <dbReference type="NCBI Taxonomy" id="1365824"/>
    <lineage>
        <taxon>Eukaryota</taxon>
        <taxon>Fungi</taxon>
        <taxon>Dikarya</taxon>
        <taxon>Basidiomycota</taxon>
        <taxon>Ustilaginomycotina</taxon>
        <taxon>Ustilaginomycetes</taxon>
        <taxon>Ustilaginales</taxon>
        <taxon>Ustilaginaceae</taxon>
        <taxon>Kalmanozyma</taxon>
    </lineage>
</organism>